<sequence length="255" mass="29133">MKRSFKTKTFETNEQLLYISPLQKARRALRIALKKAAQDLLVLDSSKTDSNPDYEVQDAPDDFCEEEDNIELDWLIPKSQEDQKQITVPGPIPHSLNLILFLLSYPTLMTFITQILFNRLKRRIPMIYNIGMNHDSFPGQFLNMPDLDSDANNGNCGVQLLAEFNIGQDSEQDIARMSEKIKNHSLNCVLPSVSNDSNDDNPMNDKHNDSTNLYHGEWDQMFNDIMTNKASSQEGVSNLRELYSQISQTIDLLNS</sequence>
<organism evidence="2 3">
    <name type="scientific">Danaus plexippus plexippus</name>
    <dbReference type="NCBI Taxonomy" id="278856"/>
    <lineage>
        <taxon>Eukaryota</taxon>
        <taxon>Metazoa</taxon>
        <taxon>Ecdysozoa</taxon>
        <taxon>Arthropoda</taxon>
        <taxon>Hexapoda</taxon>
        <taxon>Insecta</taxon>
        <taxon>Pterygota</taxon>
        <taxon>Neoptera</taxon>
        <taxon>Endopterygota</taxon>
        <taxon>Lepidoptera</taxon>
        <taxon>Glossata</taxon>
        <taxon>Ditrysia</taxon>
        <taxon>Papilionoidea</taxon>
        <taxon>Nymphalidae</taxon>
        <taxon>Danainae</taxon>
        <taxon>Danaini</taxon>
        <taxon>Danaina</taxon>
        <taxon>Danaus</taxon>
        <taxon>Danaus</taxon>
    </lineage>
</organism>
<dbReference type="eggNOG" id="KOG0627">
    <property type="taxonomic scope" value="Eukaryota"/>
</dbReference>
<dbReference type="EMBL" id="AGBW02005153">
    <property type="protein sequence ID" value="OWR55342.1"/>
    <property type="molecule type" value="Genomic_DNA"/>
</dbReference>
<accession>A0A212FNL6</accession>
<name>A0A212FNL6_DANPL</name>
<protein>
    <submittedName>
        <fullName evidence="2">Uncharacterized protein</fullName>
    </submittedName>
</protein>
<keyword evidence="3" id="KW-1185">Reference proteome</keyword>
<keyword evidence="1" id="KW-0812">Transmembrane</keyword>
<keyword evidence="1" id="KW-0472">Membrane</keyword>
<dbReference type="KEGG" id="dpl:KGM_201353"/>
<dbReference type="Proteomes" id="UP000007151">
    <property type="component" value="Unassembled WGS sequence"/>
</dbReference>
<keyword evidence="1" id="KW-1133">Transmembrane helix</keyword>
<reference evidence="2 3" key="1">
    <citation type="journal article" date="2011" name="Cell">
        <title>The monarch butterfly genome yields insights into long-distance migration.</title>
        <authorList>
            <person name="Zhan S."/>
            <person name="Merlin C."/>
            <person name="Boore J.L."/>
            <person name="Reppert S.M."/>
        </authorList>
    </citation>
    <scope>NUCLEOTIDE SEQUENCE [LARGE SCALE GENOMIC DNA]</scope>
    <source>
        <strain evidence="2">F-2</strain>
    </source>
</reference>
<dbReference type="AlphaFoldDB" id="A0A212FNL6"/>
<evidence type="ECO:0000313" key="2">
    <source>
        <dbReference type="EMBL" id="OWR55342.1"/>
    </source>
</evidence>
<gene>
    <name evidence="2" type="ORF">KGM_201353</name>
</gene>
<dbReference type="InParanoid" id="A0A212FNL6"/>
<proteinExistence type="predicted"/>
<comment type="caution">
    <text evidence="2">The sequence shown here is derived from an EMBL/GenBank/DDBJ whole genome shotgun (WGS) entry which is preliminary data.</text>
</comment>
<evidence type="ECO:0000256" key="1">
    <source>
        <dbReference type="SAM" id="Phobius"/>
    </source>
</evidence>
<feature type="transmembrane region" description="Helical" evidence="1">
    <location>
        <begin position="98"/>
        <end position="117"/>
    </location>
</feature>
<evidence type="ECO:0000313" key="3">
    <source>
        <dbReference type="Proteomes" id="UP000007151"/>
    </source>
</evidence>